<dbReference type="EMBL" id="BK016086">
    <property type="protein sequence ID" value="DAF93659.1"/>
    <property type="molecule type" value="Genomic_DNA"/>
</dbReference>
<proteinExistence type="predicted"/>
<evidence type="ECO:0000313" key="1">
    <source>
        <dbReference type="EMBL" id="DAF93659.1"/>
    </source>
</evidence>
<name>A0A8S5UGV5_9CAUD</name>
<accession>A0A8S5UGV5</accession>
<reference evidence="1" key="1">
    <citation type="journal article" date="2021" name="Proc. Natl. Acad. Sci. U.S.A.">
        <title>A Catalog of Tens of Thousands of Viruses from Human Metagenomes Reveals Hidden Associations with Chronic Diseases.</title>
        <authorList>
            <person name="Tisza M.J."/>
            <person name="Buck C.B."/>
        </authorList>
    </citation>
    <scope>NUCLEOTIDE SEQUENCE</scope>
    <source>
        <strain evidence="1">Ctshb19</strain>
    </source>
</reference>
<organism evidence="1">
    <name type="scientific">Myoviridae sp. ctshb19</name>
    <dbReference type="NCBI Taxonomy" id="2825194"/>
    <lineage>
        <taxon>Viruses</taxon>
        <taxon>Duplodnaviria</taxon>
        <taxon>Heunggongvirae</taxon>
        <taxon>Uroviricota</taxon>
        <taxon>Caudoviricetes</taxon>
    </lineage>
</organism>
<sequence length="134" mass="15667">MKRPTDLQLEAFDRTQSMSLSELRGEFEKLKDQKFKVAFGGVEFQAEILRVTHVECLTDTGKDHVRLRLQATLPWIKAVHAMHYALQGMYDDIAHHRTFSEPKSGFDQFNFGRSISTTYSSDDRVEWVFELEFF</sequence>
<protein>
    <submittedName>
        <fullName evidence="1">Uncharacterized protein</fullName>
    </submittedName>
</protein>